<evidence type="ECO:0000259" key="1">
    <source>
        <dbReference type="SMART" id="SM00394"/>
    </source>
</evidence>
<keyword evidence="3" id="KW-1185">Reference proteome</keyword>
<dbReference type="Pfam" id="PF02197">
    <property type="entry name" value="RIIa"/>
    <property type="match status" value="1"/>
</dbReference>
<accession>A0A851DQB7</accession>
<dbReference type="InterPro" id="IPR003117">
    <property type="entry name" value="cAMP_dep_PK_reg_su_I/II_a/b"/>
</dbReference>
<dbReference type="Gene3D" id="1.20.890.10">
    <property type="entry name" value="cAMP-dependent protein kinase regulatory subunit, dimerization-anchoring domain"/>
    <property type="match status" value="1"/>
</dbReference>
<feature type="non-terminal residue" evidence="2">
    <location>
        <position position="1"/>
    </location>
</feature>
<dbReference type="Proteomes" id="UP000660247">
    <property type="component" value="Unassembled WGS sequence"/>
</dbReference>
<dbReference type="AlphaFoldDB" id="A0A851DQB7"/>
<dbReference type="PANTHER" id="PTHR10699">
    <property type="entry name" value="NEUROMODULIN"/>
    <property type="match status" value="1"/>
</dbReference>
<dbReference type="SUPFAM" id="SSF47391">
    <property type="entry name" value="Dimerization-anchoring domain of cAMP-dependent PK regulatory subunit"/>
    <property type="match status" value="1"/>
</dbReference>
<dbReference type="OrthoDB" id="252964at2759"/>
<proteinExistence type="predicted"/>
<evidence type="ECO:0000313" key="3">
    <source>
        <dbReference type="Proteomes" id="UP000660247"/>
    </source>
</evidence>
<reference evidence="2" key="1">
    <citation type="submission" date="2019-10" db="EMBL/GenBank/DDBJ databases">
        <title>Bird 10,000 Genomes (B10K) Project - Family phase.</title>
        <authorList>
            <person name="Zhang G."/>
        </authorList>
    </citation>
    <scope>NUCLEOTIDE SEQUENCE</scope>
    <source>
        <strain evidence="2">B10K-DU-002-69</strain>
        <tissue evidence="2">Muscle</tissue>
    </source>
</reference>
<feature type="non-terminal residue" evidence="2">
    <location>
        <position position="66"/>
    </location>
</feature>
<dbReference type="CDD" id="cd12100">
    <property type="entry name" value="DD_CABYR_SP17"/>
    <property type="match status" value="1"/>
</dbReference>
<gene>
    <name evidence="2" type="primary">Spa17</name>
    <name evidence="2" type="ORF">TODMEX_R09587</name>
</gene>
<organism evidence="2 3">
    <name type="scientific">Todus mexicanus</name>
    <name type="common">Puerto Rican tody</name>
    <dbReference type="NCBI Taxonomy" id="135184"/>
    <lineage>
        <taxon>Eukaryota</taxon>
        <taxon>Metazoa</taxon>
        <taxon>Chordata</taxon>
        <taxon>Craniata</taxon>
        <taxon>Vertebrata</taxon>
        <taxon>Euteleostomi</taxon>
        <taxon>Archelosauria</taxon>
        <taxon>Archosauria</taxon>
        <taxon>Dinosauria</taxon>
        <taxon>Saurischia</taxon>
        <taxon>Theropoda</taxon>
        <taxon>Coelurosauria</taxon>
        <taxon>Aves</taxon>
        <taxon>Neognathae</taxon>
        <taxon>Neoaves</taxon>
        <taxon>Telluraves</taxon>
        <taxon>Coraciimorphae</taxon>
        <taxon>Coraciiformes</taxon>
        <taxon>Todidae</taxon>
        <taxon>Todus</taxon>
    </lineage>
</organism>
<dbReference type="GO" id="GO:0005516">
    <property type="term" value="F:calmodulin binding"/>
    <property type="evidence" value="ECO:0007669"/>
    <property type="project" value="TreeGrafter"/>
</dbReference>
<name>A0A851DQB7_TODME</name>
<evidence type="ECO:0000313" key="2">
    <source>
        <dbReference type="EMBL" id="NWI70398.1"/>
    </source>
</evidence>
<sequence length="66" mass="7409">MSTPSSCRTLRLPDGFRNLLEGLALEVLRVQPDDIVAFAAQHFQTLLQRREDGMVDPVAWGAQLEE</sequence>
<protein>
    <submittedName>
        <fullName evidence="2">SP17 protein</fullName>
    </submittedName>
</protein>
<feature type="domain" description="RIIa" evidence="1">
    <location>
        <begin position="14"/>
        <end position="51"/>
    </location>
</feature>
<dbReference type="PANTHER" id="PTHR10699:SF11">
    <property type="entry name" value="IGLOO, ISOFORM A"/>
    <property type="match status" value="1"/>
</dbReference>
<dbReference type="EMBL" id="WEIS01090730">
    <property type="protein sequence ID" value="NWI70398.1"/>
    <property type="molecule type" value="Genomic_DNA"/>
</dbReference>
<comment type="caution">
    <text evidence="2">The sequence shown here is derived from an EMBL/GenBank/DDBJ whole genome shotgun (WGS) entry which is preliminary data.</text>
</comment>
<dbReference type="InterPro" id="IPR047579">
    <property type="entry name" value="DD_CABYR_SP17"/>
</dbReference>
<dbReference type="SMART" id="SM00394">
    <property type="entry name" value="RIIa"/>
    <property type="match status" value="1"/>
</dbReference>